<reference evidence="1" key="2">
    <citation type="journal article" date="2022" name="Microbiol. Resour. Announc.">
        <title>Metagenome Sequencing to Explore Phylogenomics of Terrestrial Cyanobacteria.</title>
        <authorList>
            <person name="Ward R.D."/>
            <person name="Stajich J.E."/>
            <person name="Johansen J.R."/>
            <person name="Huntemann M."/>
            <person name="Clum A."/>
            <person name="Foster B."/>
            <person name="Foster B."/>
            <person name="Roux S."/>
            <person name="Palaniappan K."/>
            <person name="Varghese N."/>
            <person name="Mukherjee S."/>
            <person name="Reddy T.B.K."/>
            <person name="Daum C."/>
            <person name="Copeland A."/>
            <person name="Chen I.A."/>
            <person name="Ivanova N.N."/>
            <person name="Kyrpides N.C."/>
            <person name="Shapiro N."/>
            <person name="Eloe-Fadrosh E.A."/>
            <person name="Pietrasiak N."/>
        </authorList>
    </citation>
    <scope>NUCLEOTIDE SEQUENCE</scope>
    <source>
        <strain evidence="1">HA4357-MV3</strain>
    </source>
</reference>
<comment type="caution">
    <text evidence="1">The sequence shown here is derived from an EMBL/GenBank/DDBJ whole genome shotgun (WGS) entry which is preliminary data.</text>
</comment>
<name>A0A9E3H9R3_9NOST</name>
<reference evidence="1" key="1">
    <citation type="submission" date="2021-05" db="EMBL/GenBank/DDBJ databases">
        <authorList>
            <person name="Pietrasiak N."/>
            <person name="Ward R."/>
            <person name="Stajich J.E."/>
            <person name="Kurbessoian T."/>
        </authorList>
    </citation>
    <scope>NUCLEOTIDE SEQUENCE</scope>
    <source>
        <strain evidence="1">HA4357-MV3</strain>
    </source>
</reference>
<protein>
    <submittedName>
        <fullName evidence="1">Uncharacterized protein</fullName>
    </submittedName>
</protein>
<accession>A0A9E3H9R3</accession>
<evidence type="ECO:0000313" key="1">
    <source>
        <dbReference type="EMBL" id="MBW4433207.1"/>
    </source>
</evidence>
<dbReference type="AlphaFoldDB" id="A0A9E3H9R3"/>
<gene>
    <name evidence="1" type="ORF">KME28_16145</name>
</gene>
<proteinExistence type="predicted"/>
<sequence length="80" mass="9245">MSSAKQYLEHLRQTAFHLNEIASNMQQDAIRLIQEKPQVNGNFQNQDTNNDSVFTILCSVNLQKIAENIITYCEERLSNM</sequence>
<dbReference type="EMBL" id="JAHHHW010000099">
    <property type="protein sequence ID" value="MBW4433207.1"/>
    <property type="molecule type" value="Genomic_DNA"/>
</dbReference>
<evidence type="ECO:0000313" key="2">
    <source>
        <dbReference type="Proteomes" id="UP000813215"/>
    </source>
</evidence>
<organism evidence="1 2">
    <name type="scientific">Pelatocladus maniniholoensis HA4357-MV3</name>
    <dbReference type="NCBI Taxonomy" id="1117104"/>
    <lineage>
        <taxon>Bacteria</taxon>
        <taxon>Bacillati</taxon>
        <taxon>Cyanobacteriota</taxon>
        <taxon>Cyanophyceae</taxon>
        <taxon>Nostocales</taxon>
        <taxon>Nostocaceae</taxon>
        <taxon>Pelatocladus</taxon>
    </lineage>
</organism>
<dbReference type="Proteomes" id="UP000813215">
    <property type="component" value="Unassembled WGS sequence"/>
</dbReference>